<dbReference type="PROSITE" id="PS51891">
    <property type="entry name" value="CENP_V_GFA"/>
    <property type="match status" value="1"/>
</dbReference>
<evidence type="ECO:0000256" key="3">
    <source>
        <dbReference type="ARBA" id="ARBA00022833"/>
    </source>
</evidence>
<accession>A0A211ZPX7</accession>
<name>A0A211ZPX7_9PROT</name>
<organism evidence="6 7">
    <name type="scientific">Inquilinus limosus</name>
    <dbReference type="NCBI Taxonomy" id="171674"/>
    <lineage>
        <taxon>Bacteria</taxon>
        <taxon>Pseudomonadati</taxon>
        <taxon>Pseudomonadota</taxon>
        <taxon>Alphaproteobacteria</taxon>
        <taxon>Rhodospirillales</taxon>
        <taxon>Rhodospirillaceae</taxon>
        <taxon>Inquilinus</taxon>
    </lineage>
</organism>
<dbReference type="STRING" id="1122125.GCA_000423185_01154"/>
<dbReference type="InterPro" id="IPR011057">
    <property type="entry name" value="Mss4-like_sf"/>
</dbReference>
<evidence type="ECO:0000259" key="5">
    <source>
        <dbReference type="PROSITE" id="PS51891"/>
    </source>
</evidence>
<dbReference type="RefSeq" id="WP_088150883.1">
    <property type="nucleotide sequence ID" value="NZ_NHON01000014.1"/>
</dbReference>
<dbReference type="Pfam" id="PF04828">
    <property type="entry name" value="GFA"/>
    <property type="match status" value="1"/>
</dbReference>
<dbReference type="Proteomes" id="UP000196655">
    <property type="component" value="Unassembled WGS sequence"/>
</dbReference>
<protein>
    <recommendedName>
        <fullName evidence="5">CENP-V/GFA domain-containing protein</fullName>
    </recommendedName>
</protein>
<dbReference type="AlphaFoldDB" id="A0A211ZPX7"/>
<dbReference type="PANTHER" id="PTHR33337">
    <property type="entry name" value="GFA DOMAIN-CONTAINING PROTEIN"/>
    <property type="match status" value="1"/>
</dbReference>
<keyword evidence="3" id="KW-0862">Zinc</keyword>
<comment type="caution">
    <text evidence="6">The sequence shown here is derived from an EMBL/GenBank/DDBJ whole genome shotgun (WGS) entry which is preliminary data.</text>
</comment>
<dbReference type="SUPFAM" id="SSF51316">
    <property type="entry name" value="Mss4-like"/>
    <property type="match status" value="1"/>
</dbReference>
<evidence type="ECO:0000313" key="6">
    <source>
        <dbReference type="EMBL" id="OWJ67331.1"/>
    </source>
</evidence>
<proteinExistence type="inferred from homology"/>
<dbReference type="EMBL" id="NHON01000014">
    <property type="protein sequence ID" value="OWJ67331.1"/>
    <property type="molecule type" value="Genomic_DNA"/>
</dbReference>
<comment type="similarity">
    <text evidence="1">Belongs to the Gfa family.</text>
</comment>
<dbReference type="GO" id="GO:0046872">
    <property type="term" value="F:metal ion binding"/>
    <property type="evidence" value="ECO:0007669"/>
    <property type="project" value="UniProtKB-KW"/>
</dbReference>
<dbReference type="OrthoDB" id="9807246at2"/>
<keyword evidence="7" id="KW-1185">Reference proteome</keyword>
<keyword evidence="2" id="KW-0479">Metal-binding</keyword>
<keyword evidence="4" id="KW-0456">Lyase</keyword>
<evidence type="ECO:0000256" key="2">
    <source>
        <dbReference type="ARBA" id="ARBA00022723"/>
    </source>
</evidence>
<evidence type="ECO:0000256" key="4">
    <source>
        <dbReference type="ARBA" id="ARBA00023239"/>
    </source>
</evidence>
<dbReference type="Gene3D" id="3.90.1590.10">
    <property type="entry name" value="glutathione-dependent formaldehyde- activating enzyme (gfa)"/>
    <property type="match status" value="1"/>
</dbReference>
<feature type="domain" description="CENP-V/GFA" evidence="5">
    <location>
        <begin position="4"/>
        <end position="117"/>
    </location>
</feature>
<dbReference type="PANTHER" id="PTHR33337:SF40">
    <property type="entry name" value="CENP-V_GFA DOMAIN-CONTAINING PROTEIN-RELATED"/>
    <property type="match status" value="1"/>
</dbReference>
<dbReference type="InterPro" id="IPR006913">
    <property type="entry name" value="CENP-V/GFA"/>
</dbReference>
<dbReference type="GO" id="GO:0016846">
    <property type="term" value="F:carbon-sulfur lyase activity"/>
    <property type="evidence" value="ECO:0007669"/>
    <property type="project" value="InterPro"/>
</dbReference>
<sequence length="144" mass="15425">MTDRTGGCLCGGVRYRVTGPLRQVVACHCGQCRRTSGHFAAFTACAAGDLALESDRTLRWYRSSPEAQRGFCGDCGSSLFWKLAECRAISIAAGTLDGATGLEMSGHLYTVGKGDYYAIADGAPQWEEHPDWDDPAYPQVPGLG</sequence>
<reference evidence="7" key="1">
    <citation type="submission" date="2017-05" db="EMBL/GenBank/DDBJ databases">
        <authorList>
            <person name="Macchi M."/>
            <person name="Festa S."/>
            <person name="Coppotelli B.M."/>
            <person name="Morelli I.S."/>
        </authorList>
    </citation>
    <scope>NUCLEOTIDE SEQUENCE [LARGE SCALE GENOMIC DNA]</scope>
    <source>
        <strain evidence="7">I</strain>
    </source>
</reference>
<gene>
    <name evidence="6" type="ORF">BWR60_10075</name>
</gene>
<evidence type="ECO:0000256" key="1">
    <source>
        <dbReference type="ARBA" id="ARBA00005495"/>
    </source>
</evidence>
<evidence type="ECO:0000313" key="7">
    <source>
        <dbReference type="Proteomes" id="UP000196655"/>
    </source>
</evidence>